<evidence type="ECO:0008006" key="5">
    <source>
        <dbReference type="Google" id="ProtNLM"/>
    </source>
</evidence>
<reference evidence="3" key="1">
    <citation type="journal article" date="2020" name="bioRxiv">
        <title>Comparative genomics of Chlamydomonas.</title>
        <authorList>
            <person name="Craig R.J."/>
            <person name="Hasan A.R."/>
            <person name="Ness R.W."/>
            <person name="Keightley P.D."/>
        </authorList>
    </citation>
    <scope>NUCLEOTIDE SEQUENCE</scope>
    <source>
        <strain evidence="3">CCAP 11/173</strain>
    </source>
</reference>
<evidence type="ECO:0000256" key="1">
    <source>
        <dbReference type="ARBA" id="ARBA00008721"/>
    </source>
</evidence>
<gene>
    <name evidence="3" type="ORF">HYH02_014396</name>
</gene>
<feature type="compositionally biased region" description="Polar residues" evidence="2">
    <location>
        <begin position="37"/>
        <end position="47"/>
    </location>
</feature>
<comment type="caution">
    <text evidence="3">The sequence shown here is derived from an EMBL/GenBank/DDBJ whole genome shotgun (WGS) entry which is preliminary data.</text>
</comment>
<comment type="similarity">
    <text evidence="1">Belongs to the peptidase M43B family.</text>
</comment>
<feature type="compositionally biased region" description="Gly residues" evidence="2">
    <location>
        <begin position="954"/>
        <end position="963"/>
    </location>
</feature>
<feature type="compositionally biased region" description="Low complexity" evidence="2">
    <location>
        <begin position="944"/>
        <end position="953"/>
    </location>
</feature>
<evidence type="ECO:0000313" key="4">
    <source>
        <dbReference type="Proteomes" id="UP000613740"/>
    </source>
</evidence>
<feature type="region of interest" description="Disordered" evidence="2">
    <location>
        <begin position="436"/>
        <end position="461"/>
    </location>
</feature>
<dbReference type="SUPFAM" id="SSF55486">
    <property type="entry name" value="Metalloproteases ('zincins'), catalytic domain"/>
    <property type="match status" value="1"/>
</dbReference>
<dbReference type="Gene3D" id="3.40.390.10">
    <property type="entry name" value="Collagenase (Catalytic Domain)"/>
    <property type="match status" value="1"/>
</dbReference>
<evidence type="ECO:0000256" key="2">
    <source>
        <dbReference type="SAM" id="MobiDB-lite"/>
    </source>
</evidence>
<sequence>MCRAVGSFFATADSAHSTPKAGPSTRRMKRLPDFGSPASQASSGNRSNYRNALYKEEATDEDYAQAAVFRIQPQKPSRDGSLQGQTYPSGPGYWRAPWGLYITCGCLILLVGFGGGFGVGWAVKPTGSSTGDVPPVTVDAGGKGGPAATLIGGLSGNGSGASPEAQLLIDRLLPYVPFDWEATADNEAVQRYYGQLSTMLPSMHVLSVAVTALGGGNATFDPVVLRSYILDTYRTNQDLLSRIYNVAQRLAASPQLYERLAEMGEAVGQVFASVRANQFKIGGTNTSSTARSSSGTASSSASSAGHRRLLQSSGSGSSSPVTLVPISLQLVRTFVRQLLSSAALANATDFLATMVPGGREGVAELVQDTYLAIRGVAANADSIAVVMAAHHAGGDRSPPPRVTATVQGLATGEVVMVTVDPYVPLVVGEVGDDILQPPSRGGPAAATATATSSTGAGGGRHRRAMQALDNYPKSLHIPLPAGFSPAPPSALPDLLIPTVWHIMQYRTPDGGYGPPLASTSGCDMVRRMVAVANSRLAPARMQVFVAECRNDPASYRYLLSDSRGAWLGCTSGAFMYDLCGEPLIRASAADYPRAVNIYVIGEEPVTSWGGYAFTPGAADDPLYGHVGLSWSSLNTELQNNRASFENGAFTFLHELAHHMGMVHTFTDGTCSFDADQPTGVTDTPSTSGPVWSMPWSVSAYKGCMDAWVHVSGASFDKADQQAAVRLGIPAGDQVPRFDSCPERPGSDETANYVTYSYPLCYLSLGHFTSSQVATMHKISADVNPTLYQWAQYYARNPPAAAAFPPPAPPAALPPPSPPPSPSPPPPSPPPPSPPPPPPPPLAKPSSAPSPAPVPVAVASAAAPAVVASRPAGGNPPCASRTTKGCTCLPSWNSGGATFSDCVITPGQEGRGPWCAVDKSDGNCAAPRNGWWDTCVPSCSGSGSSSSSSSSSGGSSSGSGGPNTGGPTISSGGSGGGSGSGSSSSTGGSGSTGSKLKCGAGATTKSGLTCTAKSWAVKDSTTTYSGCANPNNDPKGVWCALAKGQATASGTSWDYCPDACNPSSSSSGTGGSSSGTTPSGPAPSPATAPAYPLRKDCPKGVTGLPVGCVCSDSYNIGFDDFGTSYAKQRGCTAFAETEGRGVCITSCINNKAANRKPYACDCAP</sequence>
<feature type="compositionally biased region" description="Low complexity" evidence="2">
    <location>
        <begin position="285"/>
        <end position="304"/>
    </location>
</feature>
<dbReference type="PANTHER" id="PTHR47466:SF1">
    <property type="entry name" value="METALLOPROTEASE MEP1 (AFU_ORTHOLOGUE AFUA_1G07730)-RELATED"/>
    <property type="match status" value="1"/>
</dbReference>
<accession>A0A835VUH8</accession>
<protein>
    <recommendedName>
        <fullName evidence="5">Peptidase M43 pregnancy-associated plasma-A domain-containing protein</fullName>
    </recommendedName>
</protein>
<dbReference type="InterPro" id="IPR024079">
    <property type="entry name" value="MetalloPept_cat_dom_sf"/>
</dbReference>
<keyword evidence="4" id="KW-1185">Reference proteome</keyword>
<dbReference type="AlphaFoldDB" id="A0A835VUH8"/>
<name>A0A835VUH8_9CHLO</name>
<dbReference type="PANTHER" id="PTHR47466">
    <property type="match status" value="1"/>
</dbReference>
<feature type="region of interest" description="Disordered" evidence="2">
    <location>
        <begin position="803"/>
        <end position="853"/>
    </location>
</feature>
<organism evidence="3 4">
    <name type="scientific">Chlamydomonas schloesseri</name>
    <dbReference type="NCBI Taxonomy" id="2026947"/>
    <lineage>
        <taxon>Eukaryota</taxon>
        <taxon>Viridiplantae</taxon>
        <taxon>Chlorophyta</taxon>
        <taxon>core chlorophytes</taxon>
        <taxon>Chlorophyceae</taxon>
        <taxon>CS clade</taxon>
        <taxon>Chlamydomonadales</taxon>
        <taxon>Chlamydomonadaceae</taxon>
        <taxon>Chlamydomonas</taxon>
    </lineage>
</organism>
<dbReference type="EMBL" id="JAEHOD010000094">
    <property type="protein sequence ID" value="KAG2428380.1"/>
    <property type="molecule type" value="Genomic_DNA"/>
</dbReference>
<dbReference type="Proteomes" id="UP000613740">
    <property type="component" value="Unassembled WGS sequence"/>
</dbReference>
<feature type="region of interest" description="Disordered" evidence="2">
    <location>
        <begin position="944"/>
        <end position="993"/>
    </location>
</feature>
<dbReference type="GO" id="GO:0008237">
    <property type="term" value="F:metallopeptidase activity"/>
    <property type="evidence" value="ECO:0007669"/>
    <property type="project" value="InterPro"/>
</dbReference>
<evidence type="ECO:0000313" key="3">
    <source>
        <dbReference type="EMBL" id="KAG2428380.1"/>
    </source>
</evidence>
<feature type="compositionally biased region" description="Low complexity" evidence="2">
    <location>
        <begin position="437"/>
        <end position="454"/>
    </location>
</feature>
<proteinExistence type="inferred from homology"/>
<dbReference type="OrthoDB" id="10390738at2759"/>
<feature type="region of interest" description="Disordered" evidence="2">
    <location>
        <begin position="285"/>
        <end position="320"/>
    </location>
</feature>
<feature type="region of interest" description="Disordered" evidence="2">
    <location>
        <begin position="14"/>
        <end position="47"/>
    </location>
</feature>
<feature type="region of interest" description="Disordered" evidence="2">
    <location>
        <begin position="1066"/>
        <end position="1087"/>
    </location>
</feature>